<evidence type="ECO:0000256" key="2">
    <source>
        <dbReference type="ARBA" id="ARBA00023125"/>
    </source>
</evidence>
<dbReference type="Pfam" id="PF00249">
    <property type="entry name" value="Myb_DNA-binding"/>
    <property type="match status" value="1"/>
</dbReference>
<dbReference type="SUPFAM" id="SSF46689">
    <property type="entry name" value="Homeodomain-like"/>
    <property type="match status" value="1"/>
</dbReference>
<evidence type="ECO:0000313" key="5">
    <source>
        <dbReference type="EMBL" id="KAE8023651.1"/>
    </source>
</evidence>
<dbReference type="Proteomes" id="UP000327013">
    <property type="component" value="Chromosome 3"/>
</dbReference>
<proteinExistence type="predicted"/>
<comment type="subcellular location">
    <subcellularLocation>
        <location evidence="1">Nucleus</location>
    </subcellularLocation>
</comment>
<dbReference type="PANTHER" id="PTHR47999:SF86">
    <property type="entry name" value="MYB-RELATED PROTEIN MYB4-LIKE"/>
    <property type="match status" value="1"/>
</dbReference>
<evidence type="ECO:0000256" key="1">
    <source>
        <dbReference type="ARBA" id="ARBA00004123"/>
    </source>
</evidence>
<accession>A0A5N6R4L4</accession>
<dbReference type="GO" id="GO:0003677">
    <property type="term" value="F:DNA binding"/>
    <property type="evidence" value="ECO:0007669"/>
    <property type="project" value="UniProtKB-KW"/>
</dbReference>
<dbReference type="InterPro" id="IPR001005">
    <property type="entry name" value="SANT/Myb"/>
</dbReference>
<keyword evidence="3" id="KW-0539">Nucleus</keyword>
<dbReference type="Gene3D" id="1.10.10.60">
    <property type="entry name" value="Homeodomain-like"/>
    <property type="match status" value="1"/>
</dbReference>
<dbReference type="InterPro" id="IPR009057">
    <property type="entry name" value="Homeodomain-like_sf"/>
</dbReference>
<feature type="domain" description="Myb-like" evidence="4">
    <location>
        <begin position="8"/>
        <end position="42"/>
    </location>
</feature>
<sequence>MGRSPCSKEGFNRGAWTAMEDRVLTEYIKTHGEGKWRNLPKRPGGQLQHFLPFSHMLYPKTRKISPLTISTFLHKKKKSELQEITEIQALKRVHKMTGFHSMH</sequence>
<protein>
    <recommendedName>
        <fullName evidence="4">Myb-like domain-containing protein</fullName>
    </recommendedName>
</protein>
<evidence type="ECO:0000259" key="4">
    <source>
        <dbReference type="PROSITE" id="PS50090"/>
    </source>
</evidence>
<dbReference type="InterPro" id="IPR015495">
    <property type="entry name" value="Myb_TF_plants"/>
</dbReference>
<reference evidence="5 6" key="1">
    <citation type="submission" date="2019-06" db="EMBL/GenBank/DDBJ databases">
        <title>A chromosomal-level reference genome of Carpinus fangiana (Coryloideae, Betulaceae).</title>
        <authorList>
            <person name="Yang X."/>
            <person name="Wang Z."/>
            <person name="Zhang L."/>
            <person name="Hao G."/>
            <person name="Liu J."/>
            <person name="Yang Y."/>
        </authorList>
    </citation>
    <scope>NUCLEOTIDE SEQUENCE [LARGE SCALE GENOMIC DNA]</scope>
    <source>
        <strain evidence="5">Cfa_2016G</strain>
        <tissue evidence="5">Leaf</tissue>
    </source>
</reference>
<keyword evidence="2" id="KW-0238">DNA-binding</keyword>
<dbReference type="AlphaFoldDB" id="A0A5N6R4L4"/>
<dbReference type="CDD" id="cd00167">
    <property type="entry name" value="SANT"/>
    <property type="match status" value="1"/>
</dbReference>
<dbReference type="GO" id="GO:0005634">
    <property type="term" value="C:nucleus"/>
    <property type="evidence" value="ECO:0007669"/>
    <property type="project" value="UniProtKB-SubCell"/>
</dbReference>
<organism evidence="5 6">
    <name type="scientific">Carpinus fangiana</name>
    <dbReference type="NCBI Taxonomy" id="176857"/>
    <lineage>
        <taxon>Eukaryota</taxon>
        <taxon>Viridiplantae</taxon>
        <taxon>Streptophyta</taxon>
        <taxon>Embryophyta</taxon>
        <taxon>Tracheophyta</taxon>
        <taxon>Spermatophyta</taxon>
        <taxon>Magnoliopsida</taxon>
        <taxon>eudicotyledons</taxon>
        <taxon>Gunneridae</taxon>
        <taxon>Pentapetalae</taxon>
        <taxon>rosids</taxon>
        <taxon>fabids</taxon>
        <taxon>Fagales</taxon>
        <taxon>Betulaceae</taxon>
        <taxon>Carpinus</taxon>
    </lineage>
</organism>
<dbReference type="PROSITE" id="PS50090">
    <property type="entry name" value="MYB_LIKE"/>
    <property type="match status" value="1"/>
</dbReference>
<keyword evidence="6" id="KW-1185">Reference proteome</keyword>
<gene>
    <name evidence="5" type="ORF">FH972_009323</name>
</gene>
<dbReference type="PANTHER" id="PTHR47999">
    <property type="entry name" value="TRANSCRIPTION FACTOR MYB8-RELATED-RELATED"/>
    <property type="match status" value="1"/>
</dbReference>
<dbReference type="EMBL" id="CM017323">
    <property type="protein sequence ID" value="KAE8023651.1"/>
    <property type="molecule type" value="Genomic_DNA"/>
</dbReference>
<evidence type="ECO:0000313" key="6">
    <source>
        <dbReference type="Proteomes" id="UP000327013"/>
    </source>
</evidence>
<evidence type="ECO:0000256" key="3">
    <source>
        <dbReference type="ARBA" id="ARBA00023242"/>
    </source>
</evidence>
<dbReference type="OrthoDB" id="2143914at2759"/>
<name>A0A5N6R4L4_9ROSI</name>